<comment type="subcellular location">
    <subcellularLocation>
        <location evidence="1 4">Mitochondrion matrix</location>
    </subcellularLocation>
</comment>
<evidence type="ECO:0000256" key="3">
    <source>
        <dbReference type="ARBA" id="ARBA00023186"/>
    </source>
</evidence>
<dbReference type="GO" id="GO:0034553">
    <property type="term" value="P:mitochondrial respiratory chain complex II assembly"/>
    <property type="evidence" value="ECO:0007669"/>
    <property type="project" value="TreeGrafter"/>
</dbReference>
<dbReference type="GO" id="GO:0006099">
    <property type="term" value="P:tricarboxylic acid cycle"/>
    <property type="evidence" value="ECO:0007669"/>
    <property type="project" value="TreeGrafter"/>
</dbReference>
<dbReference type="InterPro" id="IPR036714">
    <property type="entry name" value="SDH_sf"/>
</dbReference>
<evidence type="ECO:0000256" key="2">
    <source>
        <dbReference type="ARBA" id="ARBA00023128"/>
    </source>
</evidence>
<keyword evidence="5" id="KW-1185">Reference proteome</keyword>
<comment type="similarity">
    <text evidence="4">Belongs to the SDHAF2 family.</text>
</comment>
<dbReference type="SUPFAM" id="SSF109910">
    <property type="entry name" value="YgfY-like"/>
    <property type="match status" value="1"/>
</dbReference>
<organism evidence="5 6">
    <name type="scientific">Drosophila albomicans</name>
    <name type="common">Fruit fly</name>
    <dbReference type="NCBI Taxonomy" id="7291"/>
    <lineage>
        <taxon>Eukaryota</taxon>
        <taxon>Metazoa</taxon>
        <taxon>Ecdysozoa</taxon>
        <taxon>Arthropoda</taxon>
        <taxon>Hexapoda</taxon>
        <taxon>Insecta</taxon>
        <taxon>Pterygota</taxon>
        <taxon>Neoptera</taxon>
        <taxon>Endopterygota</taxon>
        <taxon>Diptera</taxon>
        <taxon>Brachycera</taxon>
        <taxon>Muscomorpha</taxon>
        <taxon>Ephydroidea</taxon>
        <taxon>Drosophilidae</taxon>
        <taxon>Drosophila</taxon>
    </lineage>
</organism>
<name>A0A6P8X2Q4_DROAB</name>
<dbReference type="AlphaFoldDB" id="A0A6P8X2Q4"/>
<dbReference type="InterPro" id="IPR028882">
    <property type="entry name" value="SDHAF2"/>
</dbReference>
<dbReference type="PANTHER" id="PTHR12469:SF2">
    <property type="entry name" value="SUCCINATE DEHYDROGENASE ASSEMBLY FACTOR 2, MITOCHONDRIAL"/>
    <property type="match status" value="1"/>
</dbReference>
<dbReference type="GO" id="GO:0006121">
    <property type="term" value="P:mitochondrial electron transport, succinate to ubiquinone"/>
    <property type="evidence" value="ECO:0007669"/>
    <property type="project" value="UniProtKB-UniRule"/>
</dbReference>
<dbReference type="PANTHER" id="PTHR12469">
    <property type="entry name" value="PROTEIN EMI5 HOMOLOG, MITOCHONDRIAL"/>
    <property type="match status" value="1"/>
</dbReference>
<dbReference type="Proteomes" id="UP000515160">
    <property type="component" value="Chromosome 3"/>
</dbReference>
<evidence type="ECO:0000256" key="1">
    <source>
        <dbReference type="ARBA" id="ARBA00004305"/>
    </source>
</evidence>
<evidence type="ECO:0000313" key="5">
    <source>
        <dbReference type="Proteomes" id="UP000515160"/>
    </source>
</evidence>
<evidence type="ECO:0000256" key="4">
    <source>
        <dbReference type="HAMAP-Rule" id="MF_03057"/>
    </source>
</evidence>
<accession>A0A6P8X2Q4</accession>
<dbReference type="FunFam" id="1.10.150.250:FF:000002">
    <property type="entry name" value="Succinate dehydrogenase assembly factor 2, mitochondrial"/>
    <property type="match status" value="1"/>
</dbReference>
<dbReference type="GeneID" id="117570234"/>
<protein>
    <recommendedName>
        <fullName evidence="4">Succinate dehydrogenase assembly factor 2, mitochondrial</fullName>
        <shortName evidence="4">SDH assembly factor 2</shortName>
        <shortName evidence="4">SDHAF2</shortName>
    </recommendedName>
</protein>
<evidence type="ECO:0000313" key="6">
    <source>
        <dbReference type="RefSeq" id="XP_034107629.1"/>
    </source>
</evidence>
<reference evidence="6" key="1">
    <citation type="submission" date="2025-08" db="UniProtKB">
        <authorList>
            <consortium name="RefSeq"/>
        </authorList>
    </citation>
    <scope>IDENTIFICATION</scope>
    <source>
        <strain evidence="6">15112-1751.03</strain>
        <tissue evidence="6">Whole Adult</tissue>
    </source>
</reference>
<dbReference type="RefSeq" id="XP_034107629.1">
    <property type="nucleotide sequence ID" value="XM_034251738.2"/>
</dbReference>
<dbReference type="HAMAP" id="MF_03057">
    <property type="entry name" value="SDHAF2"/>
    <property type="match status" value="1"/>
</dbReference>
<dbReference type="InterPro" id="IPR005631">
    <property type="entry name" value="SDH"/>
</dbReference>
<comment type="function">
    <text evidence="4">Plays an essential role in the assembly of succinate dehydrogenase (SDH), an enzyme complex (also referred to as respiratory complex II) that is a component of both the tricarboxylic acid (TCA) cycle and the mitochondrial electron transport chain, and which couples the oxidation of succinate to fumarate with the reduction of ubiquinone (coenzyme Q) to ubiquinol. Required for flavinylation (covalent attachment of FAD) of the flavoprotein subunit of the SDH catalytic dimer.</text>
</comment>
<keyword evidence="2 4" id="KW-0496">Mitochondrion</keyword>
<dbReference type="GO" id="GO:0005759">
    <property type="term" value="C:mitochondrial matrix"/>
    <property type="evidence" value="ECO:0007669"/>
    <property type="project" value="UniProtKB-SubCell"/>
</dbReference>
<gene>
    <name evidence="6" type="primary">LOC117570234</name>
</gene>
<sequence>MLPQLLLCRNLARSVLRTWSRGASNSETTQDDVIVDFDDPEHLPLPEYPKRPNEPLNKRKQRLLYQSRKRGMLENDLLLSTFADKYLKDFNEAQTEVYDDLINGVSNDWDIYYWATGVKPTPQQYNTEIMKLLKEHVRNAEKVTRFRQPELTYYL</sequence>
<dbReference type="OrthoDB" id="284292at2759"/>
<comment type="subunit">
    <text evidence="4">Interacts with the flavoprotein subunit within the SDH catalytic dimer.</text>
</comment>
<dbReference type="Gene3D" id="1.10.150.250">
    <property type="entry name" value="Flavinator of succinate dehydrogenase"/>
    <property type="match status" value="1"/>
</dbReference>
<keyword evidence="3 4" id="KW-0143">Chaperone</keyword>
<dbReference type="Pfam" id="PF03937">
    <property type="entry name" value="Sdh5"/>
    <property type="match status" value="1"/>
</dbReference>
<proteinExistence type="inferred from homology"/>